<reference evidence="2 3" key="1">
    <citation type="journal article" date="2024" name="bioRxiv">
        <title>A reference genome for Trichogramma kaykai: A tiny desert-dwelling parasitoid wasp with competing sex-ratio distorters.</title>
        <authorList>
            <person name="Culotta J."/>
            <person name="Lindsey A.R."/>
        </authorList>
    </citation>
    <scope>NUCLEOTIDE SEQUENCE [LARGE SCALE GENOMIC DNA]</scope>
    <source>
        <strain evidence="2 3">KSX58</strain>
    </source>
</reference>
<evidence type="ECO:0000313" key="3">
    <source>
        <dbReference type="Proteomes" id="UP001627154"/>
    </source>
</evidence>
<dbReference type="EMBL" id="JBJJXI010000026">
    <property type="protein sequence ID" value="KAL3404146.1"/>
    <property type="molecule type" value="Genomic_DNA"/>
</dbReference>
<protein>
    <submittedName>
        <fullName evidence="2">Uncharacterized protein</fullName>
    </submittedName>
</protein>
<organism evidence="2 3">
    <name type="scientific">Trichogramma kaykai</name>
    <dbReference type="NCBI Taxonomy" id="54128"/>
    <lineage>
        <taxon>Eukaryota</taxon>
        <taxon>Metazoa</taxon>
        <taxon>Ecdysozoa</taxon>
        <taxon>Arthropoda</taxon>
        <taxon>Hexapoda</taxon>
        <taxon>Insecta</taxon>
        <taxon>Pterygota</taxon>
        <taxon>Neoptera</taxon>
        <taxon>Endopterygota</taxon>
        <taxon>Hymenoptera</taxon>
        <taxon>Apocrita</taxon>
        <taxon>Proctotrupomorpha</taxon>
        <taxon>Chalcidoidea</taxon>
        <taxon>Trichogrammatidae</taxon>
        <taxon>Trichogramma</taxon>
    </lineage>
</organism>
<proteinExistence type="predicted"/>
<sequence length="97" mass="10124">MNQSELGWRTEKSLKRHSSPPQSSSPKTTMSTTTTAPNAQALSPSSAVGGAAGGDLPLLPHTSSPISIPTSNLDLRSPPALHVKNLGLSPSEYTKYV</sequence>
<accession>A0ABD2XFZ4</accession>
<feature type="compositionally biased region" description="Low complexity" evidence="1">
    <location>
        <begin position="19"/>
        <end position="73"/>
    </location>
</feature>
<feature type="region of interest" description="Disordered" evidence="1">
    <location>
        <begin position="1"/>
        <end position="97"/>
    </location>
</feature>
<keyword evidence="3" id="KW-1185">Reference proteome</keyword>
<comment type="caution">
    <text evidence="2">The sequence shown here is derived from an EMBL/GenBank/DDBJ whole genome shotgun (WGS) entry which is preliminary data.</text>
</comment>
<evidence type="ECO:0000256" key="1">
    <source>
        <dbReference type="SAM" id="MobiDB-lite"/>
    </source>
</evidence>
<name>A0ABD2XFZ4_9HYME</name>
<evidence type="ECO:0000313" key="2">
    <source>
        <dbReference type="EMBL" id="KAL3404146.1"/>
    </source>
</evidence>
<dbReference type="AlphaFoldDB" id="A0ABD2XFZ4"/>
<gene>
    <name evidence="2" type="ORF">TKK_003131</name>
</gene>
<dbReference type="Proteomes" id="UP001627154">
    <property type="component" value="Unassembled WGS sequence"/>
</dbReference>